<feature type="compositionally biased region" description="Low complexity" evidence="1">
    <location>
        <begin position="63"/>
        <end position="72"/>
    </location>
</feature>
<keyword evidence="3" id="KW-1185">Reference proteome</keyword>
<gene>
    <name evidence="2" type="ORF">SCUD_LOCUS15115</name>
</gene>
<name>A0A183KJA9_9TREM</name>
<dbReference type="AlphaFoldDB" id="A0A183KJA9"/>
<dbReference type="WBParaSite" id="SCUD_0001511801-mRNA-1">
    <property type="protein sequence ID" value="SCUD_0001511801-mRNA-1"/>
    <property type="gene ID" value="SCUD_0001511801"/>
</dbReference>
<proteinExistence type="predicted"/>
<protein>
    <submittedName>
        <fullName evidence="4">Serine/threonine-protein kinase</fullName>
    </submittedName>
</protein>
<dbReference type="STRING" id="6186.A0A183KJA9"/>
<reference evidence="2 3" key="2">
    <citation type="submission" date="2018-11" db="EMBL/GenBank/DDBJ databases">
        <authorList>
            <consortium name="Pathogen Informatics"/>
        </authorList>
    </citation>
    <scope>NUCLEOTIDE SEQUENCE [LARGE SCALE GENOMIC DNA]</scope>
    <source>
        <strain evidence="2">Dakar</strain>
        <strain evidence="3">Dakar, Senegal</strain>
    </source>
</reference>
<evidence type="ECO:0000313" key="2">
    <source>
        <dbReference type="EMBL" id="VDP58436.1"/>
    </source>
</evidence>
<evidence type="ECO:0000256" key="1">
    <source>
        <dbReference type="SAM" id="MobiDB-lite"/>
    </source>
</evidence>
<evidence type="ECO:0000313" key="4">
    <source>
        <dbReference type="WBParaSite" id="SCUD_0001511801-mRNA-1"/>
    </source>
</evidence>
<organism evidence="4">
    <name type="scientific">Schistosoma curassoni</name>
    <dbReference type="NCBI Taxonomy" id="6186"/>
    <lineage>
        <taxon>Eukaryota</taxon>
        <taxon>Metazoa</taxon>
        <taxon>Spiralia</taxon>
        <taxon>Lophotrochozoa</taxon>
        <taxon>Platyhelminthes</taxon>
        <taxon>Trematoda</taxon>
        <taxon>Digenea</taxon>
        <taxon>Strigeidida</taxon>
        <taxon>Schistosomatoidea</taxon>
        <taxon>Schistosomatidae</taxon>
        <taxon>Schistosoma</taxon>
    </lineage>
</organism>
<accession>A0A183KJA9</accession>
<sequence length="179" mass="20351">MDLSCSQSSLHDNECGTIALRPKKGRTRLLCASKIITDSSLLSLCSFSNLTGYSNSGSKESVSNITNNSNNNTDRDRTLKYPNRGSFLENISKPKEWKSVPQSESLIRTSRQSYYTELNAENYRNHHQKCTSIYKQLTTQDTQHPLAGYHQQQRSVRKDVRSGYDIHCKNHQAATRGKF</sequence>
<dbReference type="Proteomes" id="UP000279833">
    <property type="component" value="Unassembled WGS sequence"/>
</dbReference>
<evidence type="ECO:0000313" key="3">
    <source>
        <dbReference type="Proteomes" id="UP000279833"/>
    </source>
</evidence>
<feature type="region of interest" description="Disordered" evidence="1">
    <location>
        <begin position="55"/>
        <end position="76"/>
    </location>
</feature>
<dbReference type="EMBL" id="UZAK01037317">
    <property type="protein sequence ID" value="VDP58436.1"/>
    <property type="molecule type" value="Genomic_DNA"/>
</dbReference>
<reference evidence="4" key="1">
    <citation type="submission" date="2016-06" db="UniProtKB">
        <authorList>
            <consortium name="WormBaseParasite"/>
        </authorList>
    </citation>
    <scope>IDENTIFICATION</scope>
</reference>